<evidence type="ECO:0000313" key="2">
    <source>
        <dbReference type="EMBL" id="EDZ69117.1"/>
    </source>
</evidence>
<reference evidence="2 3" key="1">
    <citation type="journal article" date="2008" name="FEMS Yeast Res.">
        <title>Comparative genome analysis of a Saccharomyces cerevisiae wine strain.</title>
        <authorList>
            <person name="Borneman A.R."/>
            <person name="Forgan A.H."/>
            <person name="Pretorius I.S."/>
            <person name="Chambers P.J."/>
        </authorList>
    </citation>
    <scope>NUCLEOTIDE SEQUENCE [LARGE SCALE GENOMIC DNA]</scope>
    <source>
        <strain evidence="2 3">AWRI1631</strain>
    </source>
</reference>
<evidence type="ECO:0000256" key="1">
    <source>
        <dbReference type="SAM" id="Phobius"/>
    </source>
</evidence>
<comment type="caution">
    <text evidence="2">The sequence shown here is derived from an EMBL/GenBank/DDBJ whole genome shotgun (WGS) entry which is preliminary data.</text>
</comment>
<gene>
    <name evidence="2" type="ORF">AWRI1631_154460</name>
</gene>
<dbReference type="Proteomes" id="UP000008988">
    <property type="component" value="Unassembled WGS sequence"/>
</dbReference>
<protein>
    <submittedName>
        <fullName evidence="2">Uncharacterized protein</fullName>
    </submittedName>
</protein>
<keyword evidence="1" id="KW-1133">Transmembrane helix</keyword>
<proteinExistence type="predicted"/>
<feature type="transmembrane region" description="Helical" evidence="1">
    <location>
        <begin position="101"/>
        <end position="122"/>
    </location>
</feature>
<sequence length="217" mass="25369">MENSVYQRWFQQHIFTQRSIMLLSSSLMRELTISGTMSCELGEFIKFLTRWRSFIQYSSSFLAHLDENLCDKPFWKALAASGKWPSRRAQRPNNSHSKVNLLWLLFCASMYSCSVCHNVYIFRSSYKSMKRLSNHRSHSRLALRGCSSCLLTSFGNEDDDFWYSSSITKMFDLYFNRFSQPVICTISVNNRYANWKVDFKFDAAKLTSIGSAERCSF</sequence>
<dbReference type="EMBL" id="ABSV01002231">
    <property type="protein sequence ID" value="EDZ69117.1"/>
    <property type="molecule type" value="Genomic_DNA"/>
</dbReference>
<keyword evidence="1" id="KW-0812">Transmembrane</keyword>
<keyword evidence="1" id="KW-0472">Membrane</keyword>
<name>B5VSH7_YEAS6</name>
<organism evidence="2 3">
    <name type="scientific">Saccharomyces cerevisiae (strain AWRI1631)</name>
    <name type="common">Baker's yeast</name>
    <dbReference type="NCBI Taxonomy" id="545124"/>
    <lineage>
        <taxon>Eukaryota</taxon>
        <taxon>Fungi</taxon>
        <taxon>Dikarya</taxon>
        <taxon>Ascomycota</taxon>
        <taxon>Saccharomycotina</taxon>
        <taxon>Saccharomycetes</taxon>
        <taxon>Saccharomycetales</taxon>
        <taxon>Saccharomycetaceae</taxon>
        <taxon>Saccharomyces</taxon>
    </lineage>
</organism>
<evidence type="ECO:0000313" key="3">
    <source>
        <dbReference type="Proteomes" id="UP000008988"/>
    </source>
</evidence>
<dbReference type="AlphaFoldDB" id="B5VSH7"/>
<accession>B5VSH7</accession>